<evidence type="ECO:0000256" key="4">
    <source>
        <dbReference type="PROSITE-ProRule" id="PRU00134"/>
    </source>
</evidence>
<evidence type="ECO:0000256" key="5">
    <source>
        <dbReference type="SAM" id="MobiDB-lite"/>
    </source>
</evidence>
<feature type="compositionally biased region" description="Acidic residues" evidence="5">
    <location>
        <begin position="125"/>
        <end position="134"/>
    </location>
</feature>
<protein>
    <submittedName>
        <fullName evidence="7">MYND finger containing protein, putative</fullName>
    </submittedName>
</protein>
<dbReference type="PROSITE" id="PS50865">
    <property type="entry name" value="ZF_MYND_2"/>
    <property type="match status" value="1"/>
</dbReference>
<evidence type="ECO:0000256" key="3">
    <source>
        <dbReference type="ARBA" id="ARBA00022833"/>
    </source>
</evidence>
<keyword evidence="2 4" id="KW-0863">Zinc-finger</keyword>
<keyword evidence="1" id="KW-0479">Metal-binding</keyword>
<dbReference type="Proteomes" id="UP000515908">
    <property type="component" value="Chromosome 05"/>
</dbReference>
<feature type="compositionally biased region" description="Low complexity" evidence="5">
    <location>
        <begin position="356"/>
        <end position="368"/>
    </location>
</feature>
<evidence type="ECO:0000256" key="2">
    <source>
        <dbReference type="ARBA" id="ARBA00022771"/>
    </source>
</evidence>
<feature type="region of interest" description="Disordered" evidence="5">
    <location>
        <begin position="148"/>
        <end position="195"/>
    </location>
</feature>
<sequence>MEEEVALEVNCVGWLQYWFSCGRSWDTPAAARDGSPVVMVASEEGQEAAEEVEAASMEAPITTHRDSYSSPNTSRRTSGTSSRRSSRGSRLSTASTGSRHHSQTVANHKILGRIRKLRQRSSSEQVDDYEDEGGYGDNYEVTELWRRGLAPGDDGAPAPAEGHDTASQRENHLPPTAAEVDKARRRQDTRRWQEQHSAHSVFPVKLKRCVCNEVYYCCRGCQEEDWPTHKYVCRALQATAAENTAYNKDGQRQPYTVGLTRKEMNVNPTVLQQHATAMANSLFDRIVQEQRTAAESALAAEKASAAEAVVGGGRRASGASNKQGRKRYSTSHPPTVTVGRDVGTQTVPTLKKDLINENNNNNTNTKTNISPNGLPADGLTPPTSHLNPTADVFPGNLSRFSNPGTMLFNETLKSTKQSFGGYSKYDDYDDGSDNDYDNYFESVSNVNSNNNNNTLHAHNPLEEEDSFYREQNKKSMQRIQGIGAGATHLASESGNGELSRKRSNLVRRSGNSKANLKSNSSNSNLNNKNTLKKKQSKHIGRSFHLSSRHNSTDSLHHDGSAE</sequence>
<reference evidence="7 8" key="1">
    <citation type="submission" date="2020-08" db="EMBL/GenBank/DDBJ databases">
        <authorList>
            <person name="Newling K."/>
            <person name="Davey J."/>
            <person name="Forrester S."/>
        </authorList>
    </citation>
    <scope>NUCLEOTIDE SEQUENCE [LARGE SCALE GENOMIC DNA]</scope>
    <source>
        <strain evidence="8">Crithidia deanei Carvalho (ATCC PRA-265)</strain>
    </source>
</reference>
<keyword evidence="8" id="KW-1185">Reference proteome</keyword>
<dbReference type="GO" id="GO:0008270">
    <property type="term" value="F:zinc ion binding"/>
    <property type="evidence" value="ECO:0007669"/>
    <property type="project" value="UniProtKB-KW"/>
</dbReference>
<feature type="compositionally biased region" description="Basic and acidic residues" evidence="5">
    <location>
        <begin position="550"/>
        <end position="562"/>
    </location>
</feature>
<evidence type="ECO:0000313" key="7">
    <source>
        <dbReference type="EMBL" id="CAD2215591.1"/>
    </source>
</evidence>
<feature type="compositionally biased region" description="Basic residues" evidence="5">
    <location>
        <begin position="110"/>
        <end position="119"/>
    </location>
</feature>
<evidence type="ECO:0000313" key="8">
    <source>
        <dbReference type="Proteomes" id="UP000515908"/>
    </source>
</evidence>
<dbReference type="VEuPathDB" id="TriTrypDB:ADEAN_000304600"/>
<feature type="region of interest" description="Disordered" evidence="5">
    <location>
        <begin position="354"/>
        <end position="387"/>
    </location>
</feature>
<feature type="compositionally biased region" description="Basic residues" evidence="5">
    <location>
        <begin position="530"/>
        <end position="541"/>
    </location>
</feature>
<feature type="region of interest" description="Disordered" evidence="5">
    <location>
        <begin position="305"/>
        <end position="341"/>
    </location>
</feature>
<organism evidence="7 8">
    <name type="scientific">Angomonas deanei</name>
    <dbReference type="NCBI Taxonomy" id="59799"/>
    <lineage>
        <taxon>Eukaryota</taxon>
        <taxon>Discoba</taxon>
        <taxon>Euglenozoa</taxon>
        <taxon>Kinetoplastea</taxon>
        <taxon>Metakinetoplastina</taxon>
        <taxon>Trypanosomatida</taxon>
        <taxon>Trypanosomatidae</taxon>
        <taxon>Strigomonadinae</taxon>
        <taxon>Angomonas</taxon>
    </lineage>
</organism>
<feature type="domain" description="MYND-type" evidence="6">
    <location>
        <begin position="207"/>
        <end position="233"/>
    </location>
</feature>
<feature type="region of interest" description="Disordered" evidence="5">
    <location>
        <begin position="42"/>
        <end position="135"/>
    </location>
</feature>
<feature type="region of interest" description="Disordered" evidence="5">
    <location>
        <begin position="487"/>
        <end position="562"/>
    </location>
</feature>
<evidence type="ECO:0000256" key="1">
    <source>
        <dbReference type="ARBA" id="ARBA00022723"/>
    </source>
</evidence>
<name>A0A7G2C969_9TRYP</name>
<evidence type="ECO:0000259" key="6">
    <source>
        <dbReference type="PROSITE" id="PS50865"/>
    </source>
</evidence>
<dbReference type="AlphaFoldDB" id="A0A7G2C969"/>
<feature type="compositionally biased region" description="Low complexity" evidence="5">
    <location>
        <begin position="69"/>
        <end position="97"/>
    </location>
</feature>
<dbReference type="Gene3D" id="6.10.140.2220">
    <property type="match status" value="1"/>
</dbReference>
<dbReference type="SUPFAM" id="SSF144232">
    <property type="entry name" value="HIT/MYND zinc finger-like"/>
    <property type="match status" value="1"/>
</dbReference>
<feature type="compositionally biased region" description="Acidic residues" evidence="5">
    <location>
        <begin position="44"/>
        <end position="53"/>
    </location>
</feature>
<feature type="compositionally biased region" description="Low complexity" evidence="5">
    <location>
        <begin position="150"/>
        <end position="160"/>
    </location>
</feature>
<dbReference type="Pfam" id="PF01753">
    <property type="entry name" value="zf-MYND"/>
    <property type="match status" value="1"/>
</dbReference>
<dbReference type="EMBL" id="LR877149">
    <property type="protein sequence ID" value="CAD2215591.1"/>
    <property type="molecule type" value="Genomic_DNA"/>
</dbReference>
<dbReference type="InterPro" id="IPR002893">
    <property type="entry name" value="Znf_MYND"/>
</dbReference>
<accession>A0A7G2C969</accession>
<feature type="compositionally biased region" description="Basic and acidic residues" evidence="5">
    <location>
        <begin position="161"/>
        <end position="172"/>
    </location>
</feature>
<feature type="compositionally biased region" description="Low complexity" evidence="5">
    <location>
        <begin position="509"/>
        <end position="529"/>
    </location>
</feature>
<keyword evidence="3" id="KW-0862">Zinc</keyword>
<proteinExistence type="predicted"/>
<gene>
    <name evidence="7" type="ORF">ADEAN_000304600</name>
</gene>